<dbReference type="Gene3D" id="1.20.1250.20">
    <property type="entry name" value="MFS general substrate transporter like domains"/>
    <property type="match status" value="2"/>
</dbReference>
<feature type="domain" description="Major facilitator superfamily (MFS) profile" evidence="7">
    <location>
        <begin position="37"/>
        <end position="499"/>
    </location>
</feature>
<protein>
    <submittedName>
        <fullName evidence="8">MFS general substrate transporter</fullName>
    </submittedName>
</protein>
<dbReference type="InterPro" id="IPR011701">
    <property type="entry name" value="MFS"/>
</dbReference>
<dbReference type="Proteomes" id="UP000799536">
    <property type="component" value="Unassembled WGS sequence"/>
</dbReference>
<evidence type="ECO:0000313" key="8">
    <source>
        <dbReference type="EMBL" id="KAF2203030.1"/>
    </source>
</evidence>
<proteinExistence type="predicted"/>
<keyword evidence="9" id="KW-1185">Reference proteome</keyword>
<evidence type="ECO:0000256" key="3">
    <source>
        <dbReference type="ARBA" id="ARBA00022989"/>
    </source>
</evidence>
<dbReference type="InterPro" id="IPR020846">
    <property type="entry name" value="MFS_dom"/>
</dbReference>
<feature type="transmembrane region" description="Helical" evidence="6">
    <location>
        <begin position="164"/>
        <end position="189"/>
    </location>
</feature>
<feature type="transmembrane region" description="Helical" evidence="6">
    <location>
        <begin position="390"/>
        <end position="410"/>
    </location>
</feature>
<feature type="transmembrane region" description="Helical" evidence="6">
    <location>
        <begin position="233"/>
        <end position="252"/>
    </location>
</feature>
<dbReference type="EMBL" id="ML993916">
    <property type="protein sequence ID" value="KAF2203030.1"/>
    <property type="molecule type" value="Genomic_DNA"/>
</dbReference>
<evidence type="ECO:0000256" key="2">
    <source>
        <dbReference type="ARBA" id="ARBA00022692"/>
    </source>
</evidence>
<feature type="transmembrane region" description="Helical" evidence="6">
    <location>
        <begin position="195"/>
        <end position="213"/>
    </location>
</feature>
<dbReference type="GO" id="GO:0022857">
    <property type="term" value="F:transmembrane transporter activity"/>
    <property type="evidence" value="ECO:0007669"/>
    <property type="project" value="InterPro"/>
</dbReference>
<reference evidence="8" key="1">
    <citation type="journal article" date="2020" name="Stud. Mycol.">
        <title>101 Dothideomycetes genomes: a test case for predicting lifestyles and emergence of pathogens.</title>
        <authorList>
            <person name="Haridas S."/>
            <person name="Albert R."/>
            <person name="Binder M."/>
            <person name="Bloem J."/>
            <person name="Labutti K."/>
            <person name="Salamov A."/>
            <person name="Andreopoulos B."/>
            <person name="Baker S."/>
            <person name="Barry K."/>
            <person name="Bills G."/>
            <person name="Bluhm B."/>
            <person name="Cannon C."/>
            <person name="Castanera R."/>
            <person name="Culley D."/>
            <person name="Daum C."/>
            <person name="Ezra D."/>
            <person name="Gonzalez J."/>
            <person name="Henrissat B."/>
            <person name="Kuo A."/>
            <person name="Liang C."/>
            <person name="Lipzen A."/>
            <person name="Lutzoni F."/>
            <person name="Magnuson J."/>
            <person name="Mondo S."/>
            <person name="Nolan M."/>
            <person name="Ohm R."/>
            <person name="Pangilinan J."/>
            <person name="Park H.-J."/>
            <person name="Ramirez L."/>
            <person name="Alfaro M."/>
            <person name="Sun H."/>
            <person name="Tritt A."/>
            <person name="Yoshinaga Y."/>
            <person name="Zwiers L.-H."/>
            <person name="Turgeon B."/>
            <person name="Goodwin S."/>
            <person name="Spatafora J."/>
            <person name="Crous P."/>
            <person name="Grigoriev I."/>
        </authorList>
    </citation>
    <scope>NUCLEOTIDE SEQUENCE</scope>
    <source>
        <strain evidence="8">ATCC 74209</strain>
    </source>
</reference>
<evidence type="ECO:0000256" key="6">
    <source>
        <dbReference type="SAM" id="Phobius"/>
    </source>
</evidence>
<feature type="region of interest" description="Disordered" evidence="5">
    <location>
        <begin position="521"/>
        <end position="552"/>
    </location>
</feature>
<dbReference type="GO" id="GO:0016020">
    <property type="term" value="C:membrane"/>
    <property type="evidence" value="ECO:0007669"/>
    <property type="project" value="UniProtKB-SubCell"/>
</dbReference>
<evidence type="ECO:0000259" key="7">
    <source>
        <dbReference type="PROSITE" id="PS50850"/>
    </source>
</evidence>
<dbReference type="SUPFAM" id="SSF103473">
    <property type="entry name" value="MFS general substrate transporter"/>
    <property type="match status" value="1"/>
</dbReference>
<gene>
    <name evidence="8" type="ORF">GQ43DRAFT_439215</name>
</gene>
<feature type="transmembrane region" description="Helical" evidence="6">
    <location>
        <begin position="36"/>
        <end position="61"/>
    </location>
</feature>
<feature type="region of interest" description="Disordered" evidence="5">
    <location>
        <begin position="1"/>
        <end position="20"/>
    </location>
</feature>
<feature type="transmembrane region" description="Helical" evidence="6">
    <location>
        <begin position="103"/>
        <end position="121"/>
    </location>
</feature>
<feature type="transmembrane region" description="Helical" evidence="6">
    <location>
        <begin position="475"/>
        <end position="494"/>
    </location>
</feature>
<organism evidence="8 9">
    <name type="scientific">Delitschia confertaspora ATCC 74209</name>
    <dbReference type="NCBI Taxonomy" id="1513339"/>
    <lineage>
        <taxon>Eukaryota</taxon>
        <taxon>Fungi</taxon>
        <taxon>Dikarya</taxon>
        <taxon>Ascomycota</taxon>
        <taxon>Pezizomycotina</taxon>
        <taxon>Dothideomycetes</taxon>
        <taxon>Pleosporomycetidae</taxon>
        <taxon>Pleosporales</taxon>
        <taxon>Delitschiaceae</taxon>
        <taxon>Delitschia</taxon>
    </lineage>
</organism>
<feature type="transmembrane region" description="Helical" evidence="6">
    <location>
        <begin position="264"/>
        <end position="282"/>
    </location>
</feature>
<feature type="transmembrane region" description="Helical" evidence="6">
    <location>
        <begin position="431"/>
        <end position="455"/>
    </location>
</feature>
<feature type="transmembrane region" description="Helical" evidence="6">
    <location>
        <begin position="366"/>
        <end position="384"/>
    </location>
</feature>
<keyword evidence="2 6" id="KW-0812">Transmembrane</keyword>
<feature type="transmembrane region" description="Helical" evidence="6">
    <location>
        <begin position="338"/>
        <end position="359"/>
    </location>
</feature>
<comment type="subcellular location">
    <subcellularLocation>
        <location evidence="1">Membrane</location>
        <topology evidence="1">Multi-pass membrane protein</topology>
    </subcellularLocation>
</comment>
<dbReference type="AlphaFoldDB" id="A0A9P4N0N5"/>
<keyword evidence="4 6" id="KW-0472">Membrane</keyword>
<accession>A0A9P4N0N5</accession>
<dbReference type="PANTHER" id="PTHR42718">
    <property type="entry name" value="MAJOR FACILITATOR SUPERFAMILY MULTIDRUG TRANSPORTER MFSC"/>
    <property type="match status" value="1"/>
</dbReference>
<feature type="transmembrane region" description="Helical" evidence="6">
    <location>
        <begin position="303"/>
        <end position="326"/>
    </location>
</feature>
<keyword evidence="3 6" id="KW-1133">Transmembrane helix</keyword>
<dbReference type="OrthoDB" id="2985014at2759"/>
<evidence type="ECO:0000256" key="1">
    <source>
        <dbReference type="ARBA" id="ARBA00004141"/>
    </source>
</evidence>
<feature type="transmembrane region" description="Helical" evidence="6">
    <location>
        <begin position="73"/>
        <end position="91"/>
    </location>
</feature>
<dbReference type="Pfam" id="PF07690">
    <property type="entry name" value="MFS_1"/>
    <property type="match status" value="1"/>
</dbReference>
<name>A0A9P4N0N5_9PLEO</name>
<dbReference type="InterPro" id="IPR036259">
    <property type="entry name" value="MFS_trans_sf"/>
</dbReference>
<evidence type="ECO:0000256" key="5">
    <source>
        <dbReference type="SAM" id="MobiDB-lite"/>
    </source>
</evidence>
<dbReference type="PROSITE" id="PS50850">
    <property type="entry name" value="MFS"/>
    <property type="match status" value="1"/>
</dbReference>
<sequence length="552" mass="59267">MSSITDPELTGNPSSPPIKNANERPECFKSTLHECLFVASTTLSVAATSFLLGSVTVISSFAGRDLGMTSAEITWMNAASALSSGALLLFFGSLADLFGRKSMFIGSLFLFAVFNLAAGFSNTGITLDILNGVLGIWSASMVPPAQGMLGVIYPQASQRKNKVFACFSAGNPLGFVAGSIFSGLAAQIFSWRASFWLLAIVYLVVTIMAFFTVPNDAESKVQWNKETVRRMDLVGTGLTIVGIGLFCAALSLGADAPQGWKTPYVLVFLILGILFMAAFVCWEIKYEYAMIPMSIWKDRDFSLLLAILSLGMLGFPVFSFWVALYFQQVDGMNPLLTGVHLLPMIIMGLLINAVAAFVLHKISNKQLMGVGAVAYLIAFVLAAVNKDGITYWALLFPALCLCVIGTDFEFNVANMYVVSSLPLSRQSIAGSLVQTISRLCTAVGYGIATAIFQAVQKSPSTSGYYANNAAEPYAGVFWFSAAVCGVSVLLVPFLRIGTQGHEQKDEGMAHEIERTIAEETMIGPGSPVGNMRGEKGTAMEEETGLDLNRTKT</sequence>
<feature type="transmembrane region" description="Helical" evidence="6">
    <location>
        <begin position="133"/>
        <end position="152"/>
    </location>
</feature>
<evidence type="ECO:0000256" key="4">
    <source>
        <dbReference type="ARBA" id="ARBA00023136"/>
    </source>
</evidence>
<evidence type="ECO:0000313" key="9">
    <source>
        <dbReference type="Proteomes" id="UP000799536"/>
    </source>
</evidence>
<comment type="caution">
    <text evidence="8">The sequence shown here is derived from an EMBL/GenBank/DDBJ whole genome shotgun (WGS) entry which is preliminary data.</text>
</comment>
<dbReference type="PANTHER" id="PTHR42718:SF23">
    <property type="entry name" value="MAJOR FACILITATOR SUPERFAMILY (MFS) PROFILE DOMAIN-CONTAINING PROTEIN"/>
    <property type="match status" value="1"/>
</dbReference>